<reference evidence="1 2" key="1">
    <citation type="submission" date="2009-02" db="EMBL/GenBank/DDBJ databases">
        <title>Draft genome sequence of Clostridium asparagiforme (DSM 15981).</title>
        <authorList>
            <person name="Sudarsanam P."/>
            <person name="Ley R."/>
            <person name="Guruge J."/>
            <person name="Turnbaugh P.J."/>
            <person name="Mahowald M."/>
            <person name="Liep D."/>
            <person name="Gordon J."/>
        </authorList>
    </citation>
    <scope>NUCLEOTIDE SEQUENCE [LARGE SCALE GENOMIC DNA]</scope>
    <source>
        <strain evidence="1 2">DSM 15981</strain>
    </source>
</reference>
<evidence type="ECO:0000313" key="2">
    <source>
        <dbReference type="Proteomes" id="UP000004756"/>
    </source>
</evidence>
<dbReference type="HOGENOM" id="CLU_2521655_0_0_9"/>
<proteinExistence type="predicted"/>
<dbReference type="EMBL" id="ACCJ01000272">
    <property type="protein sequence ID" value="EEG54400.1"/>
    <property type="molecule type" value="Genomic_DNA"/>
</dbReference>
<gene>
    <name evidence="1" type="ORF">CLOSTASPAR_03544</name>
</gene>
<dbReference type="Proteomes" id="UP000004756">
    <property type="component" value="Unassembled WGS sequence"/>
</dbReference>
<name>C0D2Q5_9FIRM</name>
<comment type="caution">
    <text evidence="1">The sequence shown here is derived from an EMBL/GenBank/DDBJ whole genome shotgun (WGS) entry which is preliminary data.</text>
</comment>
<organism evidence="1 2">
    <name type="scientific">[Clostridium] asparagiforme DSM 15981</name>
    <dbReference type="NCBI Taxonomy" id="518636"/>
    <lineage>
        <taxon>Bacteria</taxon>
        <taxon>Bacillati</taxon>
        <taxon>Bacillota</taxon>
        <taxon>Clostridia</taxon>
        <taxon>Lachnospirales</taxon>
        <taxon>Lachnospiraceae</taxon>
        <taxon>Enterocloster</taxon>
    </lineage>
</organism>
<sequence length="84" mass="9828">MLYLELFALHQFILQTGRKPMEEPYIVKFFRIRRESIECFSENTAPLTMGNFIPNQLCKAEVYDNKIVITPVDPDYCLPKTPLS</sequence>
<accession>C0D2Q5</accession>
<evidence type="ECO:0000313" key="1">
    <source>
        <dbReference type="EMBL" id="EEG54400.1"/>
    </source>
</evidence>
<keyword evidence="2" id="KW-1185">Reference proteome</keyword>
<dbReference type="AlphaFoldDB" id="C0D2Q5"/>
<protein>
    <submittedName>
        <fullName evidence="1">Uncharacterized protein</fullName>
    </submittedName>
</protein>